<feature type="compositionally biased region" description="Basic and acidic residues" evidence="1">
    <location>
        <begin position="190"/>
        <end position="210"/>
    </location>
</feature>
<dbReference type="GO" id="GO:0003676">
    <property type="term" value="F:nucleic acid binding"/>
    <property type="evidence" value="ECO:0007669"/>
    <property type="project" value="InterPro"/>
</dbReference>
<organism evidence="3">
    <name type="scientific">Phaffia rhodozyma</name>
    <name type="common">Yeast</name>
    <name type="synonym">Xanthophyllomyces dendrorhous</name>
    <dbReference type="NCBI Taxonomy" id="264483"/>
    <lineage>
        <taxon>Eukaryota</taxon>
        <taxon>Fungi</taxon>
        <taxon>Dikarya</taxon>
        <taxon>Basidiomycota</taxon>
        <taxon>Agaricomycotina</taxon>
        <taxon>Tremellomycetes</taxon>
        <taxon>Cystofilobasidiales</taxon>
        <taxon>Mrakiaceae</taxon>
        <taxon>Phaffia</taxon>
    </lineage>
</organism>
<dbReference type="InterPro" id="IPR018253">
    <property type="entry name" value="DnaJ_domain_CS"/>
</dbReference>
<dbReference type="GO" id="GO:0005737">
    <property type="term" value="C:cytoplasm"/>
    <property type="evidence" value="ECO:0007669"/>
    <property type="project" value="TreeGrafter"/>
</dbReference>
<feature type="domain" description="J" evidence="2">
    <location>
        <begin position="5"/>
        <end position="72"/>
    </location>
</feature>
<dbReference type="GO" id="GO:0005634">
    <property type="term" value="C:nucleus"/>
    <property type="evidence" value="ECO:0007669"/>
    <property type="project" value="TreeGrafter"/>
</dbReference>
<dbReference type="InterPro" id="IPR001623">
    <property type="entry name" value="DnaJ_domain"/>
</dbReference>
<feature type="compositionally biased region" description="Pro residues" evidence="1">
    <location>
        <begin position="109"/>
        <end position="120"/>
    </location>
</feature>
<protein>
    <submittedName>
        <fullName evidence="3">Molecular chaperone</fullName>
    </submittedName>
</protein>
<name>A0A0F7SUQ7_PHARH</name>
<dbReference type="PROSITE" id="PS00636">
    <property type="entry name" value="DNAJ_1"/>
    <property type="match status" value="1"/>
</dbReference>
<sequence length="335" mass="36950">MILGHYYEILGLSSSSVGRVEIKKAYLRKCLEVHPDKNPRDPAGAEKLFKEVKAAYDILSDQLKKQEYDRTINHGGSPFYSFFESNFQSHGPRYHPKPFSSSRYTPYTRPGPRPHPPPPTSSSSSSSTSSSSWTSFSSASDSSPNPASTATAAAADSPVDPTPKSKPGPKVETDPVKTAAFEAFMNQLRQERREEVSKTKREDAQNEGHSRTLQLSGLPVSATEKDVRFAFRSSEDNIEKITVYPGKHLAIVVFLSHLTASDTICSKPEIRIHGRVVTVAWSRDNGTFVRKRTVDGSFVSVNIDGDVGGGTGRADSPDLALEDRTGKNEEVYFWY</sequence>
<dbReference type="Gene3D" id="1.10.287.110">
    <property type="entry name" value="DnaJ domain"/>
    <property type="match status" value="1"/>
</dbReference>
<accession>A0A0F7SUQ7</accession>
<dbReference type="InterPro" id="IPR012677">
    <property type="entry name" value="Nucleotide-bd_a/b_plait_sf"/>
</dbReference>
<evidence type="ECO:0000313" key="3">
    <source>
        <dbReference type="EMBL" id="CED83718.1"/>
    </source>
</evidence>
<dbReference type="PRINTS" id="PR00625">
    <property type="entry name" value="JDOMAIN"/>
</dbReference>
<dbReference type="Pfam" id="PF00226">
    <property type="entry name" value="DnaJ"/>
    <property type="match status" value="1"/>
</dbReference>
<dbReference type="GO" id="GO:0044183">
    <property type="term" value="F:protein folding chaperone"/>
    <property type="evidence" value="ECO:0007669"/>
    <property type="project" value="TreeGrafter"/>
</dbReference>
<evidence type="ECO:0000256" key="1">
    <source>
        <dbReference type="SAM" id="MobiDB-lite"/>
    </source>
</evidence>
<reference evidence="3" key="1">
    <citation type="submission" date="2014-08" db="EMBL/GenBank/DDBJ databases">
        <authorList>
            <person name="Sharma Rahul"/>
            <person name="Thines Marco"/>
        </authorList>
    </citation>
    <scope>NUCLEOTIDE SEQUENCE</scope>
</reference>
<dbReference type="SMART" id="SM00271">
    <property type="entry name" value="DnaJ"/>
    <property type="match status" value="1"/>
</dbReference>
<dbReference type="CDD" id="cd06257">
    <property type="entry name" value="DnaJ"/>
    <property type="match status" value="1"/>
</dbReference>
<dbReference type="SUPFAM" id="SSF46565">
    <property type="entry name" value="Chaperone J-domain"/>
    <property type="match status" value="1"/>
</dbReference>
<feature type="compositionally biased region" description="Low complexity" evidence="1">
    <location>
        <begin position="121"/>
        <end position="159"/>
    </location>
</feature>
<dbReference type="EMBL" id="LN483157">
    <property type="protein sequence ID" value="CED83718.1"/>
    <property type="molecule type" value="Genomic_DNA"/>
</dbReference>
<feature type="region of interest" description="Disordered" evidence="1">
    <location>
        <begin position="93"/>
        <end position="174"/>
    </location>
</feature>
<evidence type="ECO:0000259" key="2">
    <source>
        <dbReference type="PROSITE" id="PS50076"/>
    </source>
</evidence>
<dbReference type="InterPro" id="IPR035979">
    <property type="entry name" value="RBD_domain_sf"/>
</dbReference>
<dbReference type="AlphaFoldDB" id="A0A0F7SUQ7"/>
<proteinExistence type="predicted"/>
<dbReference type="PANTHER" id="PTHR43948">
    <property type="entry name" value="DNAJ HOMOLOG SUBFAMILY B"/>
    <property type="match status" value="1"/>
</dbReference>
<dbReference type="Gene3D" id="3.30.70.330">
    <property type="match status" value="1"/>
</dbReference>
<dbReference type="PROSITE" id="PS50076">
    <property type="entry name" value="DNAJ_2"/>
    <property type="match status" value="1"/>
</dbReference>
<dbReference type="GO" id="GO:0051087">
    <property type="term" value="F:protein-folding chaperone binding"/>
    <property type="evidence" value="ECO:0007669"/>
    <property type="project" value="TreeGrafter"/>
</dbReference>
<dbReference type="GO" id="GO:0051082">
    <property type="term" value="F:unfolded protein binding"/>
    <property type="evidence" value="ECO:0007669"/>
    <property type="project" value="TreeGrafter"/>
</dbReference>
<dbReference type="SUPFAM" id="SSF54928">
    <property type="entry name" value="RNA-binding domain, RBD"/>
    <property type="match status" value="1"/>
</dbReference>
<dbReference type="InterPro" id="IPR036869">
    <property type="entry name" value="J_dom_sf"/>
</dbReference>
<dbReference type="PANTHER" id="PTHR43948:SF23">
    <property type="entry name" value="DNAJ DOMAIN PROTEIN (AFU_ORTHOLOGUE AFUA_1G15460)"/>
    <property type="match status" value="1"/>
</dbReference>
<feature type="region of interest" description="Disordered" evidence="1">
    <location>
        <begin position="190"/>
        <end position="218"/>
    </location>
</feature>